<comment type="subcellular location">
    <subcellularLocation>
        <location evidence="7">Cell membrane</location>
        <topology evidence="7">Multi-pass membrane protein</topology>
    </subcellularLocation>
    <subcellularLocation>
        <location evidence="1">Membrane</location>
        <topology evidence="1">Multi-pass membrane protein</topology>
    </subcellularLocation>
</comment>
<keyword evidence="4 7" id="KW-0812">Transmembrane</keyword>
<keyword evidence="3" id="KW-1003">Cell membrane</keyword>
<keyword evidence="2 7" id="KW-0813">Transport</keyword>
<feature type="transmembrane region" description="Helical" evidence="7">
    <location>
        <begin position="216"/>
        <end position="240"/>
    </location>
</feature>
<protein>
    <submittedName>
        <fullName evidence="9">Proline/glycine betaine ABC transporter permease</fullName>
    </submittedName>
</protein>
<dbReference type="Proteomes" id="UP000285138">
    <property type="component" value="Unassembled WGS sequence"/>
</dbReference>
<proteinExistence type="inferred from homology"/>
<evidence type="ECO:0000256" key="1">
    <source>
        <dbReference type="ARBA" id="ARBA00004141"/>
    </source>
</evidence>
<dbReference type="GO" id="GO:0031460">
    <property type="term" value="P:glycine betaine transport"/>
    <property type="evidence" value="ECO:0007669"/>
    <property type="project" value="TreeGrafter"/>
</dbReference>
<comment type="caution">
    <text evidence="9">The sequence shown here is derived from an EMBL/GenBank/DDBJ whole genome shotgun (WGS) entry which is preliminary data.</text>
</comment>
<dbReference type="Pfam" id="PF00528">
    <property type="entry name" value="BPD_transp_1"/>
    <property type="match status" value="1"/>
</dbReference>
<evidence type="ECO:0000256" key="7">
    <source>
        <dbReference type="RuleBase" id="RU363032"/>
    </source>
</evidence>
<keyword evidence="6 7" id="KW-0472">Membrane</keyword>
<comment type="similarity">
    <text evidence="7">Belongs to the binding-protein-dependent transport system permease family.</text>
</comment>
<gene>
    <name evidence="9" type="ORF">D5R97_08895</name>
</gene>
<dbReference type="Gene3D" id="1.10.3720.10">
    <property type="entry name" value="MetI-like"/>
    <property type="match status" value="1"/>
</dbReference>
<evidence type="ECO:0000256" key="6">
    <source>
        <dbReference type="ARBA" id="ARBA00023136"/>
    </source>
</evidence>
<feature type="transmembrane region" description="Helical" evidence="7">
    <location>
        <begin position="12"/>
        <end position="31"/>
    </location>
</feature>
<evidence type="ECO:0000256" key="2">
    <source>
        <dbReference type="ARBA" id="ARBA00022448"/>
    </source>
</evidence>
<accession>A0A424YBD0</accession>
<dbReference type="FunFam" id="1.10.3720.10:FF:000001">
    <property type="entry name" value="Glycine betaine ABC transporter, permease"/>
    <property type="match status" value="1"/>
</dbReference>
<reference evidence="9 10" key="1">
    <citation type="submission" date="2018-08" db="EMBL/GenBank/DDBJ databases">
        <title>The metabolism and importance of syntrophic acetate oxidation coupled to methane or sulfide production in haloalkaline environments.</title>
        <authorList>
            <person name="Timmers P.H.A."/>
            <person name="Vavourakis C.D."/>
            <person name="Sorokin D.Y."/>
            <person name="Sinninghe Damste J.S."/>
            <person name="Muyzer G."/>
            <person name="Stams A.J.M."/>
            <person name="Plugge C.M."/>
        </authorList>
    </citation>
    <scope>NUCLEOTIDE SEQUENCE [LARGE SCALE GENOMIC DNA]</scope>
    <source>
        <strain evidence="9">MSAO_Bac1</strain>
    </source>
</reference>
<feature type="transmembrane region" description="Helical" evidence="7">
    <location>
        <begin position="94"/>
        <end position="112"/>
    </location>
</feature>
<dbReference type="AlphaFoldDB" id="A0A424YBD0"/>
<keyword evidence="5 7" id="KW-1133">Transmembrane helix</keyword>
<feature type="transmembrane region" description="Helical" evidence="7">
    <location>
        <begin position="246"/>
        <end position="265"/>
    </location>
</feature>
<dbReference type="InterPro" id="IPR000515">
    <property type="entry name" value="MetI-like"/>
</dbReference>
<feature type="transmembrane region" description="Helical" evidence="7">
    <location>
        <begin position="148"/>
        <end position="168"/>
    </location>
</feature>
<sequence>MEYLPRLPLGEWVDIFIDWLLLHIGAITRFISNFLEGIMGSITDGLMWFPPFILILLISLAAWRLSNRGVAIFTFLGLILIYNMQLWLPALSTITMILIAVTISIAIGLPVGILSTRSVVFHRIVWPILDFMQTMPAFVYLIPAVFFFRLGVVSAMIATVVFSMPPVIRLTGLGIRQVSEEVVEASKAFGSTDWQLLTKVQLPLAMPTIMAGVNQCIMLALSMVVIAAMIGAGGLGGHVYGAIQRLNIGLGFESGLAVVILAIILDRITQSSRQREEE</sequence>
<evidence type="ECO:0000313" key="9">
    <source>
        <dbReference type="EMBL" id="RQD73735.1"/>
    </source>
</evidence>
<feature type="domain" description="ABC transmembrane type-1" evidence="8">
    <location>
        <begin position="90"/>
        <end position="269"/>
    </location>
</feature>
<dbReference type="CDD" id="cd06261">
    <property type="entry name" value="TM_PBP2"/>
    <property type="match status" value="1"/>
</dbReference>
<dbReference type="InterPro" id="IPR035906">
    <property type="entry name" value="MetI-like_sf"/>
</dbReference>
<feature type="transmembrane region" description="Helical" evidence="7">
    <location>
        <begin position="70"/>
        <end position="88"/>
    </location>
</feature>
<evidence type="ECO:0000256" key="3">
    <source>
        <dbReference type="ARBA" id="ARBA00022475"/>
    </source>
</evidence>
<dbReference type="SUPFAM" id="SSF161098">
    <property type="entry name" value="MetI-like"/>
    <property type="match status" value="1"/>
</dbReference>
<dbReference type="EMBL" id="QZAA01000239">
    <property type="protein sequence ID" value="RQD73735.1"/>
    <property type="molecule type" value="Genomic_DNA"/>
</dbReference>
<dbReference type="GO" id="GO:0043190">
    <property type="term" value="C:ATP-binding cassette (ABC) transporter complex"/>
    <property type="evidence" value="ECO:0007669"/>
    <property type="project" value="TreeGrafter"/>
</dbReference>
<evidence type="ECO:0000313" key="10">
    <source>
        <dbReference type="Proteomes" id="UP000285138"/>
    </source>
</evidence>
<evidence type="ECO:0000256" key="5">
    <source>
        <dbReference type="ARBA" id="ARBA00022989"/>
    </source>
</evidence>
<evidence type="ECO:0000259" key="8">
    <source>
        <dbReference type="PROSITE" id="PS50928"/>
    </source>
</evidence>
<evidence type="ECO:0000256" key="4">
    <source>
        <dbReference type="ARBA" id="ARBA00022692"/>
    </source>
</evidence>
<name>A0A424YBD0_9FIRM</name>
<organism evidence="9 10">
    <name type="scientific">Candidatus Syntrophonatronum acetioxidans</name>
    <dbReference type="NCBI Taxonomy" id="1795816"/>
    <lineage>
        <taxon>Bacteria</taxon>
        <taxon>Bacillati</taxon>
        <taxon>Bacillota</taxon>
        <taxon>Clostridia</taxon>
        <taxon>Eubacteriales</taxon>
        <taxon>Syntrophomonadaceae</taxon>
        <taxon>Candidatus Syntrophonatronum</taxon>
    </lineage>
</organism>
<dbReference type="PANTHER" id="PTHR47737">
    <property type="entry name" value="GLYCINE BETAINE/PROLINE BETAINE TRANSPORT SYSTEM PERMEASE PROTEIN PROW"/>
    <property type="match status" value="1"/>
</dbReference>
<feature type="transmembrane region" description="Helical" evidence="7">
    <location>
        <begin position="46"/>
        <end position="63"/>
    </location>
</feature>
<dbReference type="PROSITE" id="PS50928">
    <property type="entry name" value="ABC_TM1"/>
    <property type="match status" value="1"/>
</dbReference>
<dbReference type="GO" id="GO:0005275">
    <property type="term" value="F:amine transmembrane transporter activity"/>
    <property type="evidence" value="ECO:0007669"/>
    <property type="project" value="TreeGrafter"/>
</dbReference>
<dbReference type="PANTHER" id="PTHR47737:SF1">
    <property type="entry name" value="GLYCINE BETAINE_PROLINE BETAINE TRANSPORT SYSTEM PERMEASE PROTEIN PROW"/>
    <property type="match status" value="1"/>
</dbReference>
<dbReference type="GO" id="GO:0015871">
    <property type="term" value="P:choline transport"/>
    <property type="evidence" value="ECO:0007669"/>
    <property type="project" value="TreeGrafter"/>
</dbReference>
<dbReference type="GO" id="GO:0015226">
    <property type="term" value="F:carnitine transmembrane transporter activity"/>
    <property type="evidence" value="ECO:0007669"/>
    <property type="project" value="TreeGrafter"/>
</dbReference>